<evidence type="ECO:0008006" key="2">
    <source>
        <dbReference type="Google" id="ProtNLM"/>
    </source>
</evidence>
<comment type="caution">
    <text evidence="1">The sequence shown here is derived from an EMBL/GenBank/DDBJ whole genome shotgun (WGS) entry which is preliminary data.</text>
</comment>
<dbReference type="AlphaFoldDB" id="X1CX91"/>
<gene>
    <name evidence="1" type="ORF">S01H4_28875</name>
</gene>
<reference evidence="1" key="1">
    <citation type="journal article" date="2014" name="Front. Microbiol.">
        <title>High frequency of phylogenetically diverse reductive dehalogenase-homologous genes in deep subseafloor sedimentary metagenomes.</title>
        <authorList>
            <person name="Kawai M."/>
            <person name="Futagami T."/>
            <person name="Toyoda A."/>
            <person name="Takaki Y."/>
            <person name="Nishi S."/>
            <person name="Hori S."/>
            <person name="Arai W."/>
            <person name="Tsubouchi T."/>
            <person name="Morono Y."/>
            <person name="Uchiyama I."/>
            <person name="Ito T."/>
            <person name="Fujiyama A."/>
            <person name="Inagaki F."/>
            <person name="Takami H."/>
        </authorList>
    </citation>
    <scope>NUCLEOTIDE SEQUENCE</scope>
    <source>
        <strain evidence="1">Expedition CK06-06</strain>
    </source>
</reference>
<organism evidence="1">
    <name type="scientific">marine sediment metagenome</name>
    <dbReference type="NCBI Taxonomy" id="412755"/>
    <lineage>
        <taxon>unclassified sequences</taxon>
        <taxon>metagenomes</taxon>
        <taxon>ecological metagenomes</taxon>
    </lineage>
</organism>
<sequence>MNFLLAIYDLRSFILVNNVVRQKKINVIHCHLFRSLIFGTMIKLIIPKVKFVYQEHGGIIMQDHVFRRNFQILFL</sequence>
<proteinExistence type="predicted"/>
<name>X1CX91_9ZZZZ</name>
<accession>X1CX91</accession>
<protein>
    <recommendedName>
        <fullName evidence="2">Glycosyltransferase subfamily 4-like N-terminal domain-containing protein</fullName>
    </recommendedName>
</protein>
<evidence type="ECO:0000313" key="1">
    <source>
        <dbReference type="EMBL" id="GAG88841.1"/>
    </source>
</evidence>
<feature type="non-terminal residue" evidence="1">
    <location>
        <position position="75"/>
    </location>
</feature>
<dbReference type="Gene3D" id="3.40.50.2000">
    <property type="entry name" value="Glycogen Phosphorylase B"/>
    <property type="match status" value="1"/>
</dbReference>
<dbReference type="EMBL" id="BART01014500">
    <property type="protein sequence ID" value="GAG88841.1"/>
    <property type="molecule type" value="Genomic_DNA"/>
</dbReference>